<evidence type="ECO:0000313" key="3">
    <source>
        <dbReference type="Proteomes" id="UP000011115"/>
    </source>
</evidence>
<keyword evidence="3" id="KW-1185">Reference proteome</keyword>
<organism evidence="2 3">
    <name type="scientific">Solanum tuberosum</name>
    <name type="common">Potato</name>
    <dbReference type="NCBI Taxonomy" id="4113"/>
    <lineage>
        <taxon>Eukaryota</taxon>
        <taxon>Viridiplantae</taxon>
        <taxon>Streptophyta</taxon>
        <taxon>Embryophyta</taxon>
        <taxon>Tracheophyta</taxon>
        <taxon>Spermatophyta</taxon>
        <taxon>Magnoliopsida</taxon>
        <taxon>eudicotyledons</taxon>
        <taxon>Gunneridae</taxon>
        <taxon>Pentapetalae</taxon>
        <taxon>asterids</taxon>
        <taxon>lamiids</taxon>
        <taxon>Solanales</taxon>
        <taxon>Solanaceae</taxon>
        <taxon>Solanoideae</taxon>
        <taxon>Solaneae</taxon>
        <taxon>Solanum</taxon>
    </lineage>
</organism>
<evidence type="ECO:0000256" key="1">
    <source>
        <dbReference type="SAM" id="MobiDB-lite"/>
    </source>
</evidence>
<accession>M1CET5</accession>
<proteinExistence type="predicted"/>
<protein>
    <submittedName>
        <fullName evidence="2">Uncharacterized protein</fullName>
    </submittedName>
</protein>
<dbReference type="PaxDb" id="4113-PGSC0003DMT400065929"/>
<evidence type="ECO:0000313" key="2">
    <source>
        <dbReference type="EnsemblPlants" id="PGSC0003DMT400065929"/>
    </source>
</evidence>
<reference evidence="3" key="1">
    <citation type="journal article" date="2011" name="Nature">
        <title>Genome sequence and analysis of the tuber crop potato.</title>
        <authorList>
            <consortium name="The Potato Genome Sequencing Consortium"/>
        </authorList>
    </citation>
    <scope>NUCLEOTIDE SEQUENCE [LARGE SCALE GENOMIC DNA]</scope>
    <source>
        <strain evidence="3">cv. DM1-3 516 R44</strain>
    </source>
</reference>
<reference evidence="2" key="2">
    <citation type="submission" date="2015-06" db="UniProtKB">
        <authorList>
            <consortium name="EnsemblPlants"/>
        </authorList>
    </citation>
    <scope>IDENTIFICATION</scope>
    <source>
        <strain evidence="2">DM1-3 516 R44</strain>
    </source>
</reference>
<name>M1CET5_SOLTU</name>
<dbReference type="AlphaFoldDB" id="M1CET5"/>
<feature type="compositionally biased region" description="Low complexity" evidence="1">
    <location>
        <begin position="74"/>
        <end position="85"/>
    </location>
</feature>
<dbReference type="HOGENOM" id="CLU_2019324_0_0_1"/>
<dbReference type="EnsemblPlants" id="PGSC0003DMT400065929">
    <property type="protein sequence ID" value="PGSC0003DMT400065929"/>
    <property type="gene ID" value="PGSC0003DMG402025662"/>
</dbReference>
<sequence>MINQIPRLLELRRRGEEWRCEGLVVVFVVFDGFVGEYLAFAGVGCSPLAGQSSWSCCLLFSSSLEGRRKRERGSPVGAGPRAASGRRGLRLLARITDQRRRPVADWFSRQLAGRRRSLLRLSS</sequence>
<dbReference type="Gramene" id="PGSC0003DMT400065929">
    <property type="protein sequence ID" value="PGSC0003DMT400065929"/>
    <property type="gene ID" value="PGSC0003DMG402025662"/>
</dbReference>
<dbReference type="InParanoid" id="M1CET5"/>
<feature type="region of interest" description="Disordered" evidence="1">
    <location>
        <begin position="66"/>
        <end position="85"/>
    </location>
</feature>
<dbReference type="Proteomes" id="UP000011115">
    <property type="component" value="Unassembled WGS sequence"/>
</dbReference>